<dbReference type="InterPro" id="IPR010131">
    <property type="entry name" value="MdtP/NodT-like"/>
</dbReference>
<dbReference type="Proteomes" id="UP000655523">
    <property type="component" value="Unassembled WGS sequence"/>
</dbReference>
<dbReference type="PANTHER" id="PTHR30203">
    <property type="entry name" value="OUTER MEMBRANE CATION EFFLUX PROTEIN"/>
    <property type="match status" value="1"/>
</dbReference>
<comment type="similarity">
    <text evidence="1">Belongs to the outer membrane factor (OMF) (TC 1.B.17) family.</text>
</comment>
<evidence type="ECO:0000313" key="2">
    <source>
        <dbReference type="EMBL" id="NPT61633.1"/>
    </source>
</evidence>
<keyword evidence="3" id="KW-1185">Reference proteome</keyword>
<dbReference type="SUPFAM" id="SSF56954">
    <property type="entry name" value="Outer membrane efflux proteins (OEP)"/>
    <property type="match status" value="1"/>
</dbReference>
<proteinExistence type="inferred from homology"/>
<gene>
    <name evidence="2" type="ORF">GNZ13_45715</name>
</gene>
<comment type="caution">
    <text evidence="2">The sequence shown here is derived from an EMBL/GenBank/DDBJ whole genome shotgun (WGS) entry which is preliminary data.</text>
</comment>
<sequence length="274" mass="29595">MSCFIPWRPGKTERSSRGAYDVPDMEARHQMALYRLAMLLAESPSDLPPAARACHETPRINQTLPVGDGAALLKRRPDVREAERKLAVATAQIGVATAALYPSVTIGASAGLTGVLEDMGRQATQRWGFGPLVSWNFPVNGQRERVREAQAGTDASLAHFDGVVLNALRETQTNLATYSADYQRLESLQDAQKSATKAADETHRFYVAGRESFLSDLDATRTLVAMNAQVAAASGQVAVDQVNLFLALGGGWEKPSGQTVGINVSQIDTRVTKR</sequence>
<accession>A0A972SMY6</accession>
<dbReference type="Pfam" id="PF02321">
    <property type="entry name" value="OEP"/>
    <property type="match status" value="1"/>
</dbReference>
<dbReference type="GO" id="GO:0015562">
    <property type="term" value="F:efflux transmembrane transporter activity"/>
    <property type="evidence" value="ECO:0007669"/>
    <property type="project" value="InterPro"/>
</dbReference>
<dbReference type="Gene3D" id="1.20.1600.10">
    <property type="entry name" value="Outer membrane efflux proteins (OEP)"/>
    <property type="match status" value="1"/>
</dbReference>
<reference evidence="2 3" key="1">
    <citation type="submission" date="2019-11" db="EMBL/GenBank/DDBJ databases">
        <title>Metabolism of dissolved organic matter in forest soils.</title>
        <authorList>
            <person name="Cyle K.T."/>
            <person name="Wilhelm R.C."/>
            <person name="Martinez C.E."/>
        </authorList>
    </citation>
    <scope>NUCLEOTIDE SEQUENCE [LARGE SCALE GENOMIC DNA]</scope>
    <source>
        <strain evidence="2 3">5N</strain>
    </source>
</reference>
<dbReference type="EMBL" id="WOEZ01000277">
    <property type="protein sequence ID" value="NPT61633.1"/>
    <property type="molecule type" value="Genomic_DNA"/>
</dbReference>
<name>A0A972SMY6_9BURK</name>
<organism evidence="2 3">
    <name type="scientific">Paraburkholderia elongata</name>
    <dbReference type="NCBI Taxonomy" id="2675747"/>
    <lineage>
        <taxon>Bacteria</taxon>
        <taxon>Pseudomonadati</taxon>
        <taxon>Pseudomonadota</taxon>
        <taxon>Betaproteobacteria</taxon>
        <taxon>Burkholderiales</taxon>
        <taxon>Burkholderiaceae</taxon>
        <taxon>Paraburkholderia</taxon>
    </lineage>
</organism>
<evidence type="ECO:0000313" key="3">
    <source>
        <dbReference type="Proteomes" id="UP000655523"/>
    </source>
</evidence>
<evidence type="ECO:0000256" key="1">
    <source>
        <dbReference type="ARBA" id="ARBA00007613"/>
    </source>
</evidence>
<dbReference type="PANTHER" id="PTHR30203:SF21">
    <property type="entry name" value="OUTER MEMBRANE COMPONENT OF MULTIDRUG EFFLUX PUMP-RELATED"/>
    <property type="match status" value="1"/>
</dbReference>
<protein>
    <submittedName>
        <fullName evidence="2">Uncharacterized protein</fullName>
    </submittedName>
</protein>
<dbReference type="AlphaFoldDB" id="A0A972SMY6"/>
<dbReference type="InterPro" id="IPR003423">
    <property type="entry name" value="OMP_efflux"/>
</dbReference>
<dbReference type="Gene3D" id="2.20.200.10">
    <property type="entry name" value="Outer membrane efflux proteins (OEP)"/>
    <property type="match status" value="1"/>
</dbReference>